<reference evidence="1" key="1">
    <citation type="submission" date="2021-01" db="EMBL/GenBank/DDBJ databases">
        <authorList>
            <person name="Corre E."/>
            <person name="Pelletier E."/>
            <person name="Niang G."/>
            <person name="Scheremetjew M."/>
            <person name="Finn R."/>
            <person name="Kale V."/>
            <person name="Holt S."/>
            <person name="Cochrane G."/>
            <person name="Meng A."/>
            <person name="Brown T."/>
            <person name="Cohen L."/>
        </authorList>
    </citation>
    <scope>NUCLEOTIDE SEQUENCE</scope>
    <source>
        <strain evidence="1">B596</strain>
    </source>
</reference>
<protein>
    <submittedName>
        <fullName evidence="1">Uncharacterized protein</fullName>
    </submittedName>
</protein>
<evidence type="ECO:0000313" key="1">
    <source>
        <dbReference type="EMBL" id="CAD8730138.1"/>
    </source>
</evidence>
<sequence>MEQVWYFDFNEQDPSFEKEKIKYNGTHLEIPSYETMHAGYSRSYNHFDEHETGIVTLISGDNTYSIVADYSRAAFVEKYHTLTYSGIKDTSRGDYMKTMSDQGMQKPFNRRKWFQRSFFQVTYLLLVDVYSQLEAGIDHAIAWQVRRYVNSYPQTDIGKVSPKTSSSWASHSEQAQEAIKNAKDPNFVREFNKSEQHCKHFEDMHDSMDHTDTSVTYPLGQPITVFSGEMVNSPMYYLGLAAGHSTFHYDQDKNVLQIFLQTFSHGRQYSDVKFPGPYPTGVYVSPVSEGPEYAIDVDKDGRTDGMLLLDQPGGMGPFSRRMPADFTLWSRPRDEVCDSKWEDSSFWKDIDIANAELGANSIFEYLVQAKHVLKGVIGGMPCANIWMRSDYGRGTNAFGINEIGVWIHALGEIPDHKTKEMGLAKFWDSWECFYRNKDPALCSED</sequence>
<dbReference type="AlphaFoldDB" id="A0A7S0TA05"/>
<accession>A0A7S0TA05</accession>
<name>A0A7S0TA05_9STRA</name>
<organism evidence="1">
    <name type="scientific">Pseudo-nitzschia delicatissima</name>
    <dbReference type="NCBI Taxonomy" id="44447"/>
    <lineage>
        <taxon>Eukaryota</taxon>
        <taxon>Sar</taxon>
        <taxon>Stramenopiles</taxon>
        <taxon>Ochrophyta</taxon>
        <taxon>Bacillariophyta</taxon>
        <taxon>Bacillariophyceae</taxon>
        <taxon>Bacillariophycidae</taxon>
        <taxon>Bacillariales</taxon>
        <taxon>Bacillariaceae</taxon>
        <taxon>Pseudo-nitzschia</taxon>
    </lineage>
</organism>
<dbReference type="EMBL" id="HBFG01002159">
    <property type="protein sequence ID" value="CAD8730138.1"/>
    <property type="molecule type" value="Transcribed_RNA"/>
</dbReference>
<proteinExistence type="predicted"/>
<gene>
    <name evidence="1" type="ORF">PDEL0327_LOCUS1631</name>
</gene>